<evidence type="ECO:0000256" key="1">
    <source>
        <dbReference type="SAM" id="Phobius"/>
    </source>
</evidence>
<accession>A0A8J2QWK4</accession>
<protein>
    <submittedName>
        <fullName evidence="2">(African queen) hypothetical protein</fullName>
    </submittedName>
</protein>
<gene>
    <name evidence="2" type="ORF">DCHRY22_LOCUS9465</name>
</gene>
<proteinExistence type="predicted"/>
<dbReference type="AlphaFoldDB" id="A0A8J2QWK4"/>
<keyword evidence="1" id="KW-0472">Membrane</keyword>
<comment type="caution">
    <text evidence="2">The sequence shown here is derived from an EMBL/GenBank/DDBJ whole genome shotgun (WGS) entry which is preliminary data.</text>
</comment>
<dbReference type="Proteomes" id="UP000789524">
    <property type="component" value="Unassembled WGS sequence"/>
</dbReference>
<keyword evidence="1" id="KW-1133">Transmembrane helix</keyword>
<organism evidence="2 3">
    <name type="scientific">Danaus chrysippus</name>
    <name type="common">African queen</name>
    <dbReference type="NCBI Taxonomy" id="151541"/>
    <lineage>
        <taxon>Eukaryota</taxon>
        <taxon>Metazoa</taxon>
        <taxon>Ecdysozoa</taxon>
        <taxon>Arthropoda</taxon>
        <taxon>Hexapoda</taxon>
        <taxon>Insecta</taxon>
        <taxon>Pterygota</taxon>
        <taxon>Neoptera</taxon>
        <taxon>Endopterygota</taxon>
        <taxon>Lepidoptera</taxon>
        <taxon>Glossata</taxon>
        <taxon>Ditrysia</taxon>
        <taxon>Papilionoidea</taxon>
        <taxon>Nymphalidae</taxon>
        <taxon>Danainae</taxon>
        <taxon>Danaini</taxon>
        <taxon>Danaina</taxon>
        <taxon>Danaus</taxon>
        <taxon>Anosia</taxon>
    </lineage>
</organism>
<name>A0A8J2QWK4_9NEOP</name>
<reference evidence="2" key="1">
    <citation type="submission" date="2021-09" db="EMBL/GenBank/DDBJ databases">
        <authorList>
            <person name="Martin H S."/>
        </authorList>
    </citation>
    <scope>NUCLEOTIDE SEQUENCE</scope>
</reference>
<feature type="transmembrane region" description="Helical" evidence="1">
    <location>
        <begin position="16"/>
        <end position="35"/>
    </location>
</feature>
<keyword evidence="3" id="KW-1185">Reference proteome</keyword>
<dbReference type="EMBL" id="CAKASE010000066">
    <property type="protein sequence ID" value="CAG9570795.1"/>
    <property type="molecule type" value="Genomic_DNA"/>
</dbReference>
<evidence type="ECO:0000313" key="2">
    <source>
        <dbReference type="EMBL" id="CAG9570795.1"/>
    </source>
</evidence>
<sequence>MLNAHYTFTDVNTKPMYFSVLPIWTVIIWIDNSCLKRPLSQRQRPTPLPLVREVNDHRGLAAGSRRPPHAQDAAPRLINTAGTISRSV</sequence>
<keyword evidence="1" id="KW-0812">Transmembrane</keyword>
<evidence type="ECO:0000313" key="3">
    <source>
        <dbReference type="Proteomes" id="UP000789524"/>
    </source>
</evidence>